<dbReference type="SUPFAM" id="SSF48403">
    <property type="entry name" value="Ankyrin repeat"/>
    <property type="match status" value="1"/>
</dbReference>
<reference evidence="1 3" key="1">
    <citation type="journal article" date="2020" name="Genomics">
        <title>Complete, high-quality genomes from long-read metagenomic sequencing of two wolf lichen thalli reveals enigmatic genome architecture.</title>
        <authorList>
            <person name="McKenzie S.K."/>
            <person name="Walston R.F."/>
            <person name="Allen J.L."/>
        </authorList>
    </citation>
    <scope>NUCLEOTIDE SEQUENCE [LARGE SCALE GENOMIC DNA]</scope>
    <source>
        <strain evidence="1">WasteWater2</strain>
    </source>
</reference>
<organism evidence="1 3">
    <name type="scientific">Letharia columbiana</name>
    <dbReference type="NCBI Taxonomy" id="112416"/>
    <lineage>
        <taxon>Eukaryota</taxon>
        <taxon>Fungi</taxon>
        <taxon>Dikarya</taxon>
        <taxon>Ascomycota</taxon>
        <taxon>Pezizomycotina</taxon>
        <taxon>Lecanoromycetes</taxon>
        <taxon>OSLEUM clade</taxon>
        <taxon>Lecanoromycetidae</taxon>
        <taxon>Lecanorales</taxon>
        <taxon>Lecanorineae</taxon>
        <taxon>Parmeliaceae</taxon>
        <taxon>Letharia</taxon>
    </lineage>
</organism>
<sequence length="376" mass="41181">MRSWNQKNLHFSGTSRQETEIKDILYSLATDIIPLEESVVDGDILTYVPYQLQHDFKLLERSEETHKEIQIALLNGANGMFRWGVCQLDAIRVCMRLGLLRKASRSLPKTLDETYARITTKVPKEHVEDAGRILSYLIRAFGPVTIEEDAETTGADVSAARHGIDAAILYGPILQGNIDLMITLLDAGADPNGDDKPETHLILHFDGGRLQCAKLLIERGADLERIGFCLISALYSQRDMKGFRLSMELALKAKPNLNTELLSIIPANHGHSNFVILVLLTGTAPNVQDEDGVTAIHGAAFTPANSTQIVELLLDANANVHGGPFGGTLQAAALSGKAKPILILLKRGALPDYTGDSYGTPFQIAQKRLKDLERVL</sequence>
<evidence type="ECO:0008006" key="4">
    <source>
        <dbReference type="Google" id="ProtNLM"/>
    </source>
</evidence>
<keyword evidence="3" id="KW-1185">Reference proteome</keyword>
<dbReference type="Gene3D" id="1.25.40.20">
    <property type="entry name" value="Ankyrin repeat-containing domain"/>
    <property type="match status" value="2"/>
</dbReference>
<dbReference type="Proteomes" id="UP000578531">
    <property type="component" value="Unassembled WGS sequence"/>
</dbReference>
<evidence type="ECO:0000313" key="1">
    <source>
        <dbReference type="EMBL" id="KAF6222528.1"/>
    </source>
</evidence>
<proteinExistence type="predicted"/>
<dbReference type="SMART" id="SM00248">
    <property type="entry name" value="ANK"/>
    <property type="match status" value="3"/>
</dbReference>
<protein>
    <recommendedName>
        <fullName evidence="4">Ankyrin</fullName>
    </recommendedName>
</protein>
<dbReference type="PANTHER" id="PTHR46224">
    <property type="entry name" value="ANKYRIN REPEAT FAMILY PROTEIN"/>
    <property type="match status" value="1"/>
</dbReference>
<dbReference type="EMBL" id="JACCJC010000148">
    <property type="protein sequence ID" value="KAF6222528.1"/>
    <property type="molecule type" value="Genomic_DNA"/>
</dbReference>
<dbReference type="PANTHER" id="PTHR46224:SF6">
    <property type="entry name" value="ANKYRIN REPEAT FAMILY PROTEIN"/>
    <property type="match status" value="1"/>
</dbReference>
<evidence type="ECO:0000313" key="2">
    <source>
        <dbReference type="EMBL" id="KAF6236152.1"/>
    </source>
</evidence>
<dbReference type="AlphaFoldDB" id="A0A8H6FC78"/>
<dbReference type="Pfam" id="PF00023">
    <property type="entry name" value="Ank"/>
    <property type="match status" value="1"/>
</dbReference>
<dbReference type="InterPro" id="IPR051616">
    <property type="entry name" value="Cul2-RING_E3_ligase_SR"/>
</dbReference>
<name>A0A8H6FC78_9LECA</name>
<dbReference type="InterPro" id="IPR036770">
    <property type="entry name" value="Ankyrin_rpt-contain_sf"/>
</dbReference>
<evidence type="ECO:0000313" key="3">
    <source>
        <dbReference type="Proteomes" id="UP000578531"/>
    </source>
</evidence>
<reference evidence="1" key="2">
    <citation type="submission" date="2020-05" db="EMBL/GenBank/DDBJ databases">
        <authorList>
            <person name="Mckenzie S.K."/>
            <person name="Walston R.F."/>
            <person name="Allen J.L."/>
        </authorList>
    </citation>
    <scope>NUCLEOTIDE SEQUENCE</scope>
    <source>
        <strain evidence="1">WasteWater2</strain>
    </source>
</reference>
<dbReference type="InterPro" id="IPR002110">
    <property type="entry name" value="Ankyrin_rpt"/>
</dbReference>
<gene>
    <name evidence="2" type="ORF">HO173_005781</name>
    <name evidence="1" type="ORF">HO173_013388</name>
</gene>
<comment type="caution">
    <text evidence="1">The sequence shown here is derived from an EMBL/GenBank/DDBJ whole genome shotgun (WGS) entry which is preliminary data.</text>
</comment>
<accession>A0A8H6FC78</accession>
<dbReference type="RefSeq" id="XP_037165504.1">
    <property type="nucleotide sequence ID" value="XM_037307695.1"/>
</dbReference>
<dbReference type="GeneID" id="59287443"/>
<dbReference type="EMBL" id="JACCJC010000021">
    <property type="protein sequence ID" value="KAF6236152.1"/>
    <property type="molecule type" value="Genomic_DNA"/>
</dbReference>
<dbReference type="OrthoDB" id="1577640at2759"/>